<reference evidence="7" key="2">
    <citation type="submission" date="2023-03" db="EMBL/GenBank/DDBJ databases">
        <authorList>
            <consortium name="Wellcome Sanger Institute Data Sharing"/>
        </authorList>
    </citation>
    <scope>NUCLEOTIDE SEQUENCE [LARGE SCALE GENOMIC DNA]</scope>
</reference>
<dbReference type="PROSITE" id="PS00518">
    <property type="entry name" value="ZF_RING_1"/>
    <property type="match status" value="1"/>
</dbReference>
<reference evidence="6 7" key="1">
    <citation type="submission" date="2018-05" db="EMBL/GenBank/DDBJ databases">
        <authorList>
            <person name="Datahose"/>
        </authorList>
    </citation>
    <scope>NUCLEOTIDE SEQUENCE</scope>
</reference>
<keyword evidence="2 4" id="KW-0863">Zinc-finger</keyword>
<dbReference type="InterPro" id="IPR017907">
    <property type="entry name" value="Znf_RING_CS"/>
</dbReference>
<keyword evidence="7" id="KW-1185">Reference proteome</keyword>
<dbReference type="Proteomes" id="UP000265100">
    <property type="component" value="Chromosome 6"/>
</dbReference>
<dbReference type="SMART" id="SM00184">
    <property type="entry name" value="RING"/>
    <property type="match status" value="1"/>
</dbReference>
<dbReference type="InterPro" id="IPR001841">
    <property type="entry name" value="Znf_RING"/>
</dbReference>
<reference evidence="6" key="3">
    <citation type="submission" date="2025-08" db="UniProtKB">
        <authorList>
            <consortium name="Ensembl"/>
        </authorList>
    </citation>
    <scope>IDENTIFICATION</scope>
</reference>
<dbReference type="Pfam" id="PF13445">
    <property type="entry name" value="zf-RING_UBOX"/>
    <property type="match status" value="1"/>
</dbReference>
<dbReference type="Gene3D" id="3.30.40.10">
    <property type="entry name" value="Zinc/RING finger domain, C3HC4 (zinc finger)"/>
    <property type="match status" value="1"/>
</dbReference>
<keyword evidence="3" id="KW-0862">Zinc</keyword>
<dbReference type="SUPFAM" id="SSF57850">
    <property type="entry name" value="RING/U-box"/>
    <property type="match status" value="1"/>
</dbReference>
<keyword evidence="1" id="KW-0479">Metal-binding</keyword>
<evidence type="ECO:0000313" key="6">
    <source>
        <dbReference type="Ensembl" id="ENSACLP00000003926.2"/>
    </source>
</evidence>
<dbReference type="STRING" id="8154.ENSACLP00000003926"/>
<sequence length="120" mass="13502">MSAASNLRAEDQFLCAICLEVFVDPVTTPCGHNFCKRCITQHWDVNMSCCCPMCKETFNTRPQLKVNTLLSGIVFQLKREAQKKVNSSSSEQQAAKPQLPCNVFTGARPKALKETEQIYR</sequence>
<evidence type="ECO:0000256" key="3">
    <source>
        <dbReference type="ARBA" id="ARBA00022833"/>
    </source>
</evidence>
<dbReference type="GeneTree" id="ENSGT01040000240385"/>
<evidence type="ECO:0000256" key="1">
    <source>
        <dbReference type="ARBA" id="ARBA00022723"/>
    </source>
</evidence>
<dbReference type="Ensembl" id="ENSACLT00000004010.2">
    <property type="protein sequence ID" value="ENSACLP00000003926.2"/>
    <property type="gene ID" value="ENSACLG00000002644.2"/>
</dbReference>
<proteinExistence type="predicted"/>
<evidence type="ECO:0000259" key="5">
    <source>
        <dbReference type="PROSITE" id="PS50089"/>
    </source>
</evidence>
<dbReference type="PANTHER" id="PTHR25465">
    <property type="entry name" value="B-BOX DOMAIN CONTAINING"/>
    <property type="match status" value="1"/>
</dbReference>
<dbReference type="Bgee" id="ENSACLG00000002644">
    <property type="expression patterns" value="Expressed in liver and 2 other cell types or tissues"/>
</dbReference>
<dbReference type="InterPro" id="IPR051051">
    <property type="entry name" value="E3_ubiq-ligase_TRIM/RNF"/>
</dbReference>
<evidence type="ECO:0000256" key="4">
    <source>
        <dbReference type="PROSITE-ProRule" id="PRU00175"/>
    </source>
</evidence>
<dbReference type="InterPro" id="IPR013083">
    <property type="entry name" value="Znf_RING/FYVE/PHD"/>
</dbReference>
<organism evidence="6 7">
    <name type="scientific">Astatotilapia calliptera</name>
    <name type="common">Eastern happy</name>
    <name type="synonym">Chromis callipterus</name>
    <dbReference type="NCBI Taxonomy" id="8154"/>
    <lineage>
        <taxon>Eukaryota</taxon>
        <taxon>Metazoa</taxon>
        <taxon>Chordata</taxon>
        <taxon>Craniata</taxon>
        <taxon>Vertebrata</taxon>
        <taxon>Euteleostomi</taxon>
        <taxon>Actinopterygii</taxon>
        <taxon>Neopterygii</taxon>
        <taxon>Teleostei</taxon>
        <taxon>Neoteleostei</taxon>
        <taxon>Acanthomorphata</taxon>
        <taxon>Ovalentaria</taxon>
        <taxon>Cichlomorphae</taxon>
        <taxon>Cichliformes</taxon>
        <taxon>Cichlidae</taxon>
        <taxon>African cichlids</taxon>
        <taxon>Pseudocrenilabrinae</taxon>
        <taxon>Haplochromini</taxon>
        <taxon>Astatotilapia</taxon>
    </lineage>
</organism>
<dbReference type="GO" id="GO:0008270">
    <property type="term" value="F:zinc ion binding"/>
    <property type="evidence" value="ECO:0007669"/>
    <property type="project" value="UniProtKB-KW"/>
</dbReference>
<dbReference type="AlphaFoldDB" id="A0A3P8NGL4"/>
<evidence type="ECO:0000256" key="2">
    <source>
        <dbReference type="ARBA" id="ARBA00022771"/>
    </source>
</evidence>
<evidence type="ECO:0000313" key="7">
    <source>
        <dbReference type="Proteomes" id="UP000265100"/>
    </source>
</evidence>
<accession>A0A3P8NGL4</accession>
<protein>
    <recommendedName>
        <fullName evidence="5">RING-type domain-containing protein</fullName>
    </recommendedName>
</protein>
<dbReference type="OMA" id="SCRETRL"/>
<name>A0A3P8NGL4_ASTCA</name>
<dbReference type="InterPro" id="IPR027370">
    <property type="entry name" value="Znf-RING_euk"/>
</dbReference>
<reference evidence="6" key="4">
    <citation type="submission" date="2025-09" db="UniProtKB">
        <authorList>
            <consortium name="Ensembl"/>
        </authorList>
    </citation>
    <scope>IDENTIFICATION</scope>
</reference>
<dbReference type="PANTHER" id="PTHR25465:SF32">
    <property type="entry name" value="BLOODTHIRSTY-RELATED GENE FAMILY, MEMBER 16 ISOFORM X1-RELATED"/>
    <property type="match status" value="1"/>
</dbReference>
<feature type="domain" description="RING-type" evidence="5">
    <location>
        <begin position="15"/>
        <end position="55"/>
    </location>
</feature>
<dbReference type="PROSITE" id="PS50089">
    <property type="entry name" value="ZF_RING_2"/>
    <property type="match status" value="1"/>
</dbReference>